<feature type="binding site" evidence="12">
    <location>
        <position position="564"/>
    </location>
    <ligand>
        <name>Zn(2+)</name>
        <dbReference type="ChEBI" id="CHEBI:29105"/>
        <label>1</label>
    </ligand>
</feature>
<dbReference type="InterPro" id="IPR041236">
    <property type="entry name" value="PriA_C"/>
</dbReference>
<dbReference type="Pfam" id="PF18319">
    <property type="entry name" value="Zn_ribbon_PriA"/>
    <property type="match status" value="1"/>
</dbReference>
<dbReference type="InterPro" id="IPR005259">
    <property type="entry name" value="PriA"/>
</dbReference>
<keyword evidence="4 12" id="KW-0547">Nucleotide-binding</keyword>
<comment type="function">
    <text evidence="12">Initiates the restart of stalled replication forks, which reloads the replicative helicase on sites other than the origin of replication. Recognizes and binds to abandoned replication forks and remodels them to uncover a helicase loading site. Promotes assembly of the primosome at these replication forks.</text>
</comment>
<name>A0A4Y8L608_9BACT</name>
<dbReference type="InterPro" id="IPR001650">
    <property type="entry name" value="Helicase_C-like"/>
</dbReference>
<dbReference type="Pfam" id="PF00271">
    <property type="entry name" value="Helicase_C"/>
    <property type="match status" value="1"/>
</dbReference>
<dbReference type="GO" id="GO:0043138">
    <property type="term" value="F:3'-5' DNA helicase activity"/>
    <property type="evidence" value="ECO:0007669"/>
    <property type="project" value="UniProtKB-EC"/>
</dbReference>
<dbReference type="InterPro" id="IPR011545">
    <property type="entry name" value="DEAD/DEAH_box_helicase_dom"/>
</dbReference>
<feature type="binding site" evidence="12">
    <location>
        <position position="527"/>
    </location>
    <ligand>
        <name>Zn(2+)</name>
        <dbReference type="ChEBI" id="CHEBI:29105"/>
        <label>1</label>
    </ligand>
</feature>
<dbReference type="GO" id="GO:0006269">
    <property type="term" value="P:DNA replication, synthesis of primer"/>
    <property type="evidence" value="ECO:0007669"/>
    <property type="project" value="UniProtKB-KW"/>
</dbReference>
<dbReference type="EMBL" id="SOML01000004">
    <property type="protein sequence ID" value="TFD96932.1"/>
    <property type="molecule type" value="Genomic_DNA"/>
</dbReference>
<keyword evidence="16" id="KW-1185">Reference proteome</keyword>
<protein>
    <recommendedName>
        <fullName evidence="12">Replication restart protein PriA</fullName>
    </recommendedName>
    <alternativeName>
        <fullName evidence="12">ATP-dependent DNA helicase PriA</fullName>
        <ecNumber evidence="12">5.6.2.4</ecNumber>
    </alternativeName>
    <alternativeName>
        <fullName evidence="12">DNA 3'-5' helicase PriA</fullName>
    </alternativeName>
</protein>
<dbReference type="GO" id="GO:0006302">
    <property type="term" value="P:double-strand break repair"/>
    <property type="evidence" value="ECO:0007669"/>
    <property type="project" value="InterPro"/>
</dbReference>
<dbReference type="AlphaFoldDB" id="A0A4Y8L608"/>
<keyword evidence="3 12" id="KW-0479">Metal-binding</keyword>
<dbReference type="FunFam" id="3.40.1440.60:FF:000001">
    <property type="entry name" value="Primosomal protein N"/>
    <property type="match status" value="1"/>
</dbReference>
<dbReference type="Gene3D" id="3.40.1440.60">
    <property type="entry name" value="PriA, 3(prime) DNA-binding domain"/>
    <property type="match status" value="1"/>
</dbReference>
<evidence type="ECO:0000256" key="10">
    <source>
        <dbReference type="ARBA" id="ARBA00023235"/>
    </source>
</evidence>
<dbReference type="PROSITE" id="PS51194">
    <property type="entry name" value="HELICASE_CTER"/>
    <property type="match status" value="1"/>
</dbReference>
<feature type="binding site" evidence="12">
    <location>
        <position position="554"/>
    </location>
    <ligand>
        <name>Zn(2+)</name>
        <dbReference type="ChEBI" id="CHEBI:29105"/>
        <label>2</label>
    </ligand>
</feature>
<evidence type="ECO:0000256" key="9">
    <source>
        <dbReference type="ARBA" id="ARBA00023125"/>
    </source>
</evidence>
<comment type="similarity">
    <text evidence="12">Belongs to the helicase family. PriA subfamily.</text>
</comment>
<dbReference type="GO" id="GO:0003677">
    <property type="term" value="F:DNA binding"/>
    <property type="evidence" value="ECO:0007669"/>
    <property type="project" value="UniProtKB-UniRule"/>
</dbReference>
<evidence type="ECO:0000259" key="14">
    <source>
        <dbReference type="PROSITE" id="PS51194"/>
    </source>
</evidence>
<gene>
    <name evidence="12 15" type="primary">priA</name>
    <name evidence="15" type="ORF">E2605_08970</name>
</gene>
<evidence type="ECO:0000259" key="13">
    <source>
        <dbReference type="PROSITE" id="PS51192"/>
    </source>
</evidence>
<dbReference type="PANTHER" id="PTHR30580">
    <property type="entry name" value="PRIMOSOMAL PROTEIN N"/>
    <property type="match status" value="1"/>
</dbReference>
<dbReference type="InterPro" id="IPR040498">
    <property type="entry name" value="PriA_CRR"/>
</dbReference>
<evidence type="ECO:0000313" key="16">
    <source>
        <dbReference type="Proteomes" id="UP000297861"/>
    </source>
</evidence>
<dbReference type="InterPro" id="IPR014001">
    <property type="entry name" value="Helicase_ATP-bd"/>
</dbReference>
<evidence type="ECO:0000256" key="7">
    <source>
        <dbReference type="ARBA" id="ARBA00022833"/>
    </source>
</evidence>
<dbReference type="STRING" id="1121485.GCA_000426485_03015"/>
<evidence type="ECO:0000256" key="6">
    <source>
        <dbReference type="ARBA" id="ARBA00022806"/>
    </source>
</evidence>
<feature type="binding site" evidence="12">
    <location>
        <position position="551"/>
    </location>
    <ligand>
        <name>Zn(2+)</name>
        <dbReference type="ChEBI" id="CHEBI:29105"/>
        <label>2</label>
    </ligand>
</feature>
<dbReference type="SMART" id="SM00490">
    <property type="entry name" value="HELICc"/>
    <property type="match status" value="1"/>
</dbReference>
<dbReference type="Proteomes" id="UP000297861">
    <property type="component" value="Unassembled WGS sequence"/>
</dbReference>
<dbReference type="InterPro" id="IPR041222">
    <property type="entry name" value="PriA_3primeBD"/>
</dbReference>
<comment type="catalytic activity">
    <reaction evidence="11 12">
        <text>ATP + H2O = ADP + phosphate + H(+)</text>
        <dbReference type="Rhea" id="RHEA:13065"/>
        <dbReference type="ChEBI" id="CHEBI:15377"/>
        <dbReference type="ChEBI" id="CHEBI:15378"/>
        <dbReference type="ChEBI" id="CHEBI:30616"/>
        <dbReference type="ChEBI" id="CHEBI:43474"/>
        <dbReference type="ChEBI" id="CHEBI:456216"/>
        <dbReference type="EC" id="5.6.2.4"/>
    </reaction>
</comment>
<comment type="caution">
    <text evidence="15">The sequence shown here is derived from an EMBL/GenBank/DDBJ whole genome shotgun (WGS) entry which is preliminary data.</text>
</comment>
<feature type="domain" description="Helicase C-terminal" evidence="14">
    <location>
        <begin position="495"/>
        <end position="716"/>
    </location>
</feature>
<feature type="binding site" evidence="12">
    <location>
        <position position="524"/>
    </location>
    <ligand>
        <name>Zn(2+)</name>
        <dbReference type="ChEBI" id="CHEBI:29105"/>
        <label>1</label>
    </ligand>
</feature>
<dbReference type="CDD" id="cd17929">
    <property type="entry name" value="DEXHc_priA"/>
    <property type="match status" value="1"/>
</dbReference>
<evidence type="ECO:0000313" key="15">
    <source>
        <dbReference type="EMBL" id="TFD96932.1"/>
    </source>
</evidence>
<evidence type="ECO:0000256" key="2">
    <source>
        <dbReference type="ARBA" id="ARBA00022705"/>
    </source>
</evidence>
<feature type="binding site" evidence="12">
    <location>
        <position position="567"/>
    </location>
    <ligand>
        <name>Zn(2+)</name>
        <dbReference type="ChEBI" id="CHEBI:29105"/>
        <label>1</label>
    </ligand>
</feature>
<dbReference type="SUPFAM" id="SSF52540">
    <property type="entry name" value="P-loop containing nucleoside triphosphate hydrolases"/>
    <property type="match status" value="2"/>
</dbReference>
<reference evidence="15 16" key="1">
    <citation type="submission" date="2019-03" db="EMBL/GenBank/DDBJ databases">
        <title>San Antonio Military Medical Center submission to MRSN (WRAIR), pending publication.</title>
        <authorList>
            <person name="Blyth D.M."/>
            <person name="Mccarthy S.L."/>
            <person name="Schall S.E."/>
            <person name="Stam J.A."/>
            <person name="Ong A.C."/>
            <person name="Mcgann P.T."/>
        </authorList>
    </citation>
    <scope>NUCLEOTIDE SEQUENCE [LARGE SCALE GENOMIC DNA]</scope>
    <source>
        <strain evidence="15 16">MRSN571793</strain>
    </source>
</reference>
<dbReference type="CDD" id="cd18804">
    <property type="entry name" value="SF2_C_priA"/>
    <property type="match status" value="1"/>
</dbReference>
<dbReference type="RefSeq" id="WP_134436188.1">
    <property type="nucleotide sequence ID" value="NZ_SOML01000004.1"/>
</dbReference>
<keyword evidence="5 12" id="KW-0378">Hydrolase</keyword>
<dbReference type="InterPro" id="IPR042115">
    <property type="entry name" value="PriA_3primeBD_sf"/>
</dbReference>
<evidence type="ECO:0000256" key="3">
    <source>
        <dbReference type="ARBA" id="ARBA00022723"/>
    </source>
</evidence>
<dbReference type="Pfam" id="PF17764">
    <property type="entry name" value="PriA_3primeBD"/>
    <property type="match status" value="1"/>
</dbReference>
<keyword evidence="6 12" id="KW-0347">Helicase</keyword>
<dbReference type="GO" id="GO:0005524">
    <property type="term" value="F:ATP binding"/>
    <property type="evidence" value="ECO:0007669"/>
    <property type="project" value="UniProtKB-UniRule"/>
</dbReference>
<dbReference type="PANTHER" id="PTHR30580:SF0">
    <property type="entry name" value="PRIMOSOMAL PROTEIN N"/>
    <property type="match status" value="1"/>
</dbReference>
<evidence type="ECO:0000256" key="1">
    <source>
        <dbReference type="ARBA" id="ARBA00022515"/>
    </source>
</evidence>
<dbReference type="Pfam" id="PF18074">
    <property type="entry name" value="PriA_C"/>
    <property type="match status" value="1"/>
</dbReference>
<accession>A0A4Y8L608</accession>
<dbReference type="InterPro" id="IPR027417">
    <property type="entry name" value="P-loop_NTPase"/>
</dbReference>
<evidence type="ECO:0000256" key="4">
    <source>
        <dbReference type="ARBA" id="ARBA00022741"/>
    </source>
</evidence>
<keyword evidence="2 12" id="KW-0235">DNA replication</keyword>
<keyword evidence="8 12" id="KW-0067">ATP-binding</keyword>
<dbReference type="Gene3D" id="3.40.50.300">
    <property type="entry name" value="P-loop containing nucleotide triphosphate hydrolases"/>
    <property type="match status" value="2"/>
</dbReference>
<proteinExistence type="inferred from homology"/>
<feature type="domain" description="Helicase ATP-binding" evidence="13">
    <location>
        <begin position="293"/>
        <end position="461"/>
    </location>
</feature>
<dbReference type="HAMAP" id="MF_00983">
    <property type="entry name" value="PriA"/>
    <property type="match status" value="1"/>
</dbReference>
<keyword evidence="9 12" id="KW-0238">DNA-binding</keyword>
<feature type="binding site" evidence="12">
    <location>
        <position position="533"/>
    </location>
    <ligand>
        <name>Zn(2+)</name>
        <dbReference type="ChEBI" id="CHEBI:29105"/>
        <label>2</label>
    </ligand>
</feature>
<dbReference type="EC" id="5.6.2.4" evidence="12"/>
<dbReference type="GO" id="GO:0008270">
    <property type="term" value="F:zinc ion binding"/>
    <property type="evidence" value="ECO:0007669"/>
    <property type="project" value="UniProtKB-UniRule"/>
</dbReference>
<keyword evidence="1 12" id="KW-0639">Primosome</keyword>
<organism evidence="15 16">
    <name type="scientific">Dysgonomonas capnocytophagoides</name>
    <dbReference type="NCBI Taxonomy" id="45254"/>
    <lineage>
        <taxon>Bacteria</taxon>
        <taxon>Pseudomonadati</taxon>
        <taxon>Bacteroidota</taxon>
        <taxon>Bacteroidia</taxon>
        <taxon>Bacteroidales</taxon>
        <taxon>Dysgonomonadaceae</taxon>
        <taxon>Dysgonomonas</taxon>
    </lineage>
</organism>
<dbReference type="GO" id="GO:0016887">
    <property type="term" value="F:ATP hydrolysis activity"/>
    <property type="evidence" value="ECO:0007669"/>
    <property type="project" value="RHEA"/>
</dbReference>
<dbReference type="NCBIfam" id="TIGR00595">
    <property type="entry name" value="priA"/>
    <property type="match status" value="1"/>
</dbReference>
<comment type="catalytic activity">
    <reaction evidence="12">
        <text>Couples ATP hydrolysis with the unwinding of duplex DNA by translocating in the 3'-5' direction.</text>
        <dbReference type="EC" id="5.6.2.4"/>
    </reaction>
</comment>
<dbReference type="SMART" id="SM00487">
    <property type="entry name" value="DEXDc"/>
    <property type="match status" value="1"/>
</dbReference>
<evidence type="ECO:0000256" key="12">
    <source>
        <dbReference type="HAMAP-Rule" id="MF_00983"/>
    </source>
</evidence>
<dbReference type="GO" id="GO:1990077">
    <property type="term" value="C:primosome complex"/>
    <property type="evidence" value="ECO:0007669"/>
    <property type="project" value="UniProtKB-UniRule"/>
</dbReference>
<dbReference type="GO" id="GO:0006270">
    <property type="term" value="P:DNA replication initiation"/>
    <property type="evidence" value="ECO:0007669"/>
    <property type="project" value="TreeGrafter"/>
</dbReference>
<evidence type="ECO:0000256" key="8">
    <source>
        <dbReference type="ARBA" id="ARBA00022840"/>
    </source>
</evidence>
<keyword evidence="10 12" id="KW-0413">Isomerase</keyword>
<evidence type="ECO:0000256" key="11">
    <source>
        <dbReference type="ARBA" id="ARBA00048988"/>
    </source>
</evidence>
<dbReference type="GO" id="GO:0006310">
    <property type="term" value="P:DNA recombination"/>
    <property type="evidence" value="ECO:0007669"/>
    <property type="project" value="InterPro"/>
</dbReference>
<keyword evidence="7 12" id="KW-0862">Zinc</keyword>
<comment type="cofactor">
    <cofactor evidence="12">
        <name>Zn(2+)</name>
        <dbReference type="ChEBI" id="CHEBI:29105"/>
    </cofactor>
    <text evidence="12">Binds 2 zinc ions per subunit.</text>
</comment>
<dbReference type="Pfam" id="PF00270">
    <property type="entry name" value="DEAD"/>
    <property type="match status" value="1"/>
</dbReference>
<feature type="binding site" evidence="12">
    <location>
        <position position="536"/>
    </location>
    <ligand>
        <name>Zn(2+)</name>
        <dbReference type="ChEBI" id="CHEBI:29105"/>
        <label>2</label>
    </ligand>
</feature>
<dbReference type="OrthoDB" id="9759544at2"/>
<comment type="subunit">
    <text evidence="12">Component of the replication restart primosome.</text>
</comment>
<evidence type="ECO:0000256" key="5">
    <source>
        <dbReference type="ARBA" id="ARBA00022801"/>
    </source>
</evidence>
<dbReference type="PROSITE" id="PS51192">
    <property type="entry name" value="HELICASE_ATP_BIND_1"/>
    <property type="match status" value="1"/>
</dbReference>
<dbReference type="FunFam" id="3.40.50.300:FF:000489">
    <property type="entry name" value="Primosome assembly protein PriA"/>
    <property type="match status" value="1"/>
</dbReference>
<sequence length="817" mass="93553">MTYIDVIVPLPLQGVFTYSVPDSMKDEIDIGCRVIVQFGKKKYYAAIVHHIHENKKIETEIKEIISVLDKYPVVLPEQLQFWEWIASYYMCTLGEVMKAALPAAMKLESETHVLLDPDFEAHQKFTPNEEKIYYLLSDTKPLRISEIEKQTKIANAIPYVKSLVDKGAAYISERVKNKYSAKTETAYKLARNYTEEELSLIIDDLKRAKKQQQLLFVFLQLRHEANNSDDFYILKKQLLEEAGVTAAVADALVERGIFDSFQYETGRFDYSDTAVNYQKILSPDQAKAHDEILTAFESKQIVLLHGVTSSGKTEVYIKLIQEAIARGEQVLYLLPEISLTTQITDRLRSVFGSQLMVYHSKFNDNERAETWQSLLSKDECKIVLGARSAIFVPFRKLGLIIVDEEHEASYKQQDPSPRYNAKNAAIVLAGITQSKVLLGTATPAIETYYNALNGRFGLVTLSKRYADIELPEIITVNTKDLRKRKLMKTILSPPLVDEMKVALSKHEQIILFQNRRGFAPLLECKTCSWTPKCEHCDVSLTLHKGQRVMVCHYCGAVYSIPTVCPECKTQTLDVQGYGTERIEELVQEQIPEANVVRMDLDTTRSKRAYERIISDFELNNTNVLIGTQMVSKGLDFDNVSVVGILNADSMLNYPDFRAHERAFQLMMQVSGRAGRRNKRGRVLLQTAHPGHPVIAYIRTNDYQAFYETQINERQLFRYPPFFRLIEIVLRAKDERLVDSMSNDLGRILNQTFGERVLGPTKPMVSRIQSLYIRKILLKIENQASPSKVREIIDQCHSYVLQNEKYKSVLIHYDVDPM</sequence>